<feature type="transmembrane region" description="Helical" evidence="1">
    <location>
        <begin position="57"/>
        <end position="75"/>
    </location>
</feature>
<evidence type="ECO:0000256" key="1">
    <source>
        <dbReference type="SAM" id="Phobius"/>
    </source>
</evidence>
<evidence type="ECO:0000313" key="2">
    <source>
        <dbReference type="EMBL" id="MWG36236.1"/>
    </source>
</evidence>
<dbReference type="RefSeq" id="WP_158205900.1">
    <property type="nucleotide sequence ID" value="NZ_WSZK01000033.1"/>
</dbReference>
<accession>A0A6B0GMU3</accession>
<name>A0A6B0GMU3_9EURY</name>
<keyword evidence="1" id="KW-1133">Transmembrane helix</keyword>
<reference evidence="2 3" key="1">
    <citation type="submission" date="2019-12" db="EMBL/GenBank/DDBJ databases">
        <title>Halocatena pleomorpha gen. nov. sp. nov., an extremely halophilic archaeon of family Halobacteriaceae isolated from saltpan soil.</title>
        <authorList>
            <person name="Pal Y."/>
            <person name="Verma A."/>
            <person name="Krishnamurthi S."/>
            <person name="Kumar P."/>
        </authorList>
    </citation>
    <scope>NUCLEOTIDE SEQUENCE [LARGE SCALE GENOMIC DNA]</scope>
    <source>
        <strain evidence="2 3">JCM 16495</strain>
    </source>
</reference>
<evidence type="ECO:0000313" key="3">
    <source>
        <dbReference type="Proteomes" id="UP000451471"/>
    </source>
</evidence>
<protein>
    <submittedName>
        <fullName evidence="2">Uncharacterized protein</fullName>
    </submittedName>
</protein>
<dbReference type="EMBL" id="WSZK01000033">
    <property type="protein sequence ID" value="MWG36236.1"/>
    <property type="molecule type" value="Genomic_DNA"/>
</dbReference>
<proteinExistence type="predicted"/>
<comment type="caution">
    <text evidence="2">The sequence shown here is derived from an EMBL/GenBank/DDBJ whole genome shotgun (WGS) entry which is preliminary data.</text>
</comment>
<dbReference type="AlphaFoldDB" id="A0A6B0GMU3"/>
<dbReference type="Proteomes" id="UP000451471">
    <property type="component" value="Unassembled WGS sequence"/>
</dbReference>
<gene>
    <name evidence="2" type="ORF">GQS65_17400</name>
</gene>
<organism evidence="2 3">
    <name type="scientific">Halomarina oriensis</name>
    <dbReference type="NCBI Taxonomy" id="671145"/>
    <lineage>
        <taxon>Archaea</taxon>
        <taxon>Methanobacteriati</taxon>
        <taxon>Methanobacteriota</taxon>
        <taxon>Stenosarchaea group</taxon>
        <taxon>Halobacteria</taxon>
        <taxon>Halobacteriales</taxon>
        <taxon>Natronomonadaceae</taxon>
        <taxon>Halomarina</taxon>
    </lineage>
</organism>
<sequence>MPDIRRLVRNAGGRSLPNSPRGAIPSARTAAGWLGKGLFFCIMLGLLALTLVETTPLLVALLAGVALSVMLKIVLPTGRFKGAARALYSGEAGEEAYDETTETATGVFGRLRR</sequence>
<keyword evidence="1" id="KW-0812">Transmembrane</keyword>
<feature type="transmembrane region" description="Helical" evidence="1">
    <location>
        <begin position="30"/>
        <end position="51"/>
    </location>
</feature>
<keyword evidence="1" id="KW-0472">Membrane</keyword>
<keyword evidence="3" id="KW-1185">Reference proteome</keyword>